<evidence type="ECO:0000313" key="4">
    <source>
        <dbReference type="Proteomes" id="UP000549616"/>
    </source>
</evidence>
<dbReference type="InterPro" id="IPR013736">
    <property type="entry name" value="Xaa-Pro_dipept_C"/>
</dbReference>
<dbReference type="Gene3D" id="3.40.50.1820">
    <property type="entry name" value="alpha/beta hydrolase"/>
    <property type="match status" value="1"/>
</dbReference>
<dbReference type="PANTHER" id="PTHR43056:SF10">
    <property type="entry name" value="COCE_NOND FAMILY, PUTATIVE (AFU_ORTHOLOGUE AFUA_7G00600)-RELATED"/>
    <property type="match status" value="1"/>
</dbReference>
<name>A0A853BFY9_9PSEU</name>
<reference evidence="3 4" key="1">
    <citation type="submission" date="2020-07" db="EMBL/GenBank/DDBJ databases">
        <title>Sequencing the genomes of 1000 actinobacteria strains.</title>
        <authorList>
            <person name="Klenk H.-P."/>
        </authorList>
    </citation>
    <scope>NUCLEOTIDE SEQUENCE [LARGE SCALE GENOMIC DNA]</scope>
    <source>
        <strain evidence="3 4">DSM 104006</strain>
    </source>
</reference>
<keyword evidence="4" id="KW-1185">Reference proteome</keyword>
<sequence length="581" mass="64869">MNQGPEPAVEMRILHDEPIPMDDGIVLRANVFLPPAEGVYPVVLAVTNYAKDLPFCQGYPDAWENALKIAPELAEETSGKYISFEAVDPEKWVPHGYAVVVVDARGIGRSPGVVNSFSQREAQDYYQAIEWAAAQPWSTGKIGTMGMSYLAVSQWLVAGLQPPHHAGMIAWEAWNDMLRGLSYHGGIPSTFYRSWSDSQVRSVQHGLGARGYRNQFTGTLISGDVELSQEELDANIVDPYVQVMEHPLDDGFYDQRRARWDRIKVPLLSVGSWGSVGVHLRGNSEGFMHAASTRKWLVMRQSQGTFAGMYTSEGVELQRRFFDFVLKGAEDFERTQPKVLLDIRGVGDDVLEQRAENEWPVARTEWTKLYLDVGNLELTEKQPSEQSASYQGFSKAGLTFRTAPMEHDTEILGPQAVKLWASSSTTDADFFVSLRLFDPDGQEVLFHGMADPQVPVTNGWLRGSQRKLDESKSLPFRPYLSHDTVKPLFPGKVYEFDIEIWPTCILVPQGYRLGLTVAGVDFDHGREPVMWGKSGLELRGSSIWPHVDPLRRPAAVYDNEVTLYGGGSRASYLLAAIVPPK</sequence>
<dbReference type="Pfam" id="PF02129">
    <property type="entry name" value="Peptidase_S15"/>
    <property type="match status" value="1"/>
</dbReference>
<gene>
    <name evidence="3" type="ORF">HNR02_007019</name>
</gene>
<dbReference type="GO" id="GO:0008239">
    <property type="term" value="F:dipeptidyl-peptidase activity"/>
    <property type="evidence" value="ECO:0007669"/>
    <property type="project" value="InterPro"/>
</dbReference>
<dbReference type="InterPro" id="IPR005674">
    <property type="entry name" value="CocE/Ser_esterase"/>
</dbReference>
<dbReference type="PANTHER" id="PTHR43056">
    <property type="entry name" value="PEPTIDASE S9 PROLYL OLIGOPEPTIDASE"/>
    <property type="match status" value="1"/>
</dbReference>
<dbReference type="Proteomes" id="UP000549616">
    <property type="component" value="Unassembled WGS sequence"/>
</dbReference>
<dbReference type="InterPro" id="IPR000383">
    <property type="entry name" value="Xaa-Pro-like_dom"/>
</dbReference>
<comment type="caution">
    <text evidence="3">The sequence shown here is derived from an EMBL/GenBank/DDBJ whole genome shotgun (WGS) entry which is preliminary data.</text>
</comment>
<organism evidence="3 4">
    <name type="scientific">Amycolatopsis endophytica</name>
    <dbReference type="NCBI Taxonomy" id="860233"/>
    <lineage>
        <taxon>Bacteria</taxon>
        <taxon>Bacillati</taxon>
        <taxon>Actinomycetota</taxon>
        <taxon>Actinomycetes</taxon>
        <taxon>Pseudonocardiales</taxon>
        <taxon>Pseudonocardiaceae</taxon>
        <taxon>Amycolatopsis</taxon>
    </lineage>
</organism>
<dbReference type="Pfam" id="PF08530">
    <property type="entry name" value="PepX_C"/>
    <property type="match status" value="1"/>
</dbReference>
<proteinExistence type="predicted"/>
<evidence type="ECO:0000259" key="2">
    <source>
        <dbReference type="SMART" id="SM00939"/>
    </source>
</evidence>
<dbReference type="SMART" id="SM00939">
    <property type="entry name" value="PepX_C"/>
    <property type="match status" value="1"/>
</dbReference>
<dbReference type="InterPro" id="IPR029058">
    <property type="entry name" value="AB_hydrolase_fold"/>
</dbReference>
<dbReference type="Gene3D" id="1.10.3020.20">
    <property type="match status" value="1"/>
</dbReference>
<keyword evidence="1" id="KW-0378">Hydrolase</keyword>
<dbReference type="Gene3D" id="2.60.120.260">
    <property type="entry name" value="Galactose-binding domain-like"/>
    <property type="match status" value="1"/>
</dbReference>
<dbReference type="EMBL" id="JACCFK010000002">
    <property type="protein sequence ID" value="NYI93644.1"/>
    <property type="molecule type" value="Genomic_DNA"/>
</dbReference>
<accession>A0A853BFY9</accession>
<dbReference type="InterPro" id="IPR050585">
    <property type="entry name" value="Xaa-Pro_dipeptidyl-ppase/CocE"/>
</dbReference>
<protein>
    <recommendedName>
        <fullName evidence="2">Xaa-Pro dipeptidyl-peptidase C-terminal domain-containing protein</fullName>
    </recommendedName>
</protein>
<dbReference type="SUPFAM" id="SSF49785">
    <property type="entry name" value="Galactose-binding domain-like"/>
    <property type="match status" value="1"/>
</dbReference>
<dbReference type="SUPFAM" id="SSF53474">
    <property type="entry name" value="alpha/beta-Hydrolases"/>
    <property type="match status" value="1"/>
</dbReference>
<dbReference type="AlphaFoldDB" id="A0A853BFY9"/>
<feature type="domain" description="Xaa-Pro dipeptidyl-peptidase C-terminal" evidence="2">
    <location>
        <begin position="319"/>
        <end position="574"/>
    </location>
</feature>
<evidence type="ECO:0000313" key="3">
    <source>
        <dbReference type="EMBL" id="NYI93644.1"/>
    </source>
</evidence>
<dbReference type="InterPro" id="IPR008979">
    <property type="entry name" value="Galactose-bd-like_sf"/>
</dbReference>
<evidence type="ECO:0000256" key="1">
    <source>
        <dbReference type="ARBA" id="ARBA00022801"/>
    </source>
</evidence>
<dbReference type="NCBIfam" id="TIGR00976">
    <property type="entry name" value="CocE_NonD"/>
    <property type="match status" value="1"/>
</dbReference>
<dbReference type="RefSeq" id="WP_179777793.1">
    <property type="nucleotide sequence ID" value="NZ_JACCFK010000002.1"/>
</dbReference>